<dbReference type="PANTHER" id="PTHR13335">
    <property type="entry name" value="TARGET OF RAPAMYCIN COMPLEX 2 SUBUNIT MAPKAP1"/>
    <property type="match status" value="1"/>
</dbReference>
<protein>
    <recommendedName>
        <fullName evidence="8">Target of rapamycin complex 2 subunit MAPKAP1</fullName>
    </recommendedName>
</protein>
<dbReference type="Gene3D" id="2.30.29.30">
    <property type="entry name" value="Pleckstrin-homology domain (PH domain)/Phosphotyrosine-binding domain (PTB)"/>
    <property type="match status" value="1"/>
</dbReference>
<dbReference type="OrthoDB" id="241990at2759"/>
<reference evidence="6" key="2">
    <citation type="submission" date="2022-10" db="EMBL/GenBank/DDBJ databases">
        <authorList>
            <consortium name="ENA_rothamsted_submissions"/>
            <consortium name="culmorum"/>
            <person name="King R."/>
        </authorList>
    </citation>
    <scope>NUCLEOTIDE SEQUENCE</scope>
</reference>
<dbReference type="InterPro" id="IPR031313">
    <property type="entry name" value="Sin1_PH_dom"/>
</dbReference>
<reference evidence="6" key="1">
    <citation type="submission" date="2022-01" db="EMBL/GenBank/DDBJ databases">
        <authorList>
            <person name="King R."/>
        </authorList>
    </citation>
    <scope>NUCLEOTIDE SEQUENCE</scope>
</reference>
<evidence type="ECO:0000259" key="3">
    <source>
        <dbReference type="Pfam" id="PF05422"/>
    </source>
</evidence>
<dbReference type="GO" id="GO:0005737">
    <property type="term" value="C:cytoplasm"/>
    <property type="evidence" value="ECO:0007669"/>
    <property type="project" value="TreeGrafter"/>
</dbReference>
<dbReference type="PANTHER" id="PTHR13335:SF1">
    <property type="entry name" value="TARGET OF RAPAMYCIN COMPLEX 2 SUBUNIT MAPKAP1"/>
    <property type="match status" value="1"/>
</dbReference>
<evidence type="ECO:0000256" key="2">
    <source>
        <dbReference type="SAM" id="MobiDB-lite"/>
    </source>
</evidence>
<name>A0A9N9X2E5_PHACE</name>
<sequence>MSLYDNKYWLLSHIRNSFISTDDTGMCELIMVGESKDAKQHLRSAEPYPEPEGSEDEEDEFELFDMHQDMDFSIRERSNTAAQLEKLEHARKKTSKMKHVKWETKDPVQEFEDIFVKKDITQLKDTQKRTSTLAALLQTHSNVPRNPFIEYAKFDGSGQVNIPTKKYKIYLTMLPQEQRNYPMQVCCVASAKVQDLIGLVLLKHSYNHGITNLKSPSQYGLYITEEDGEVDRDFPCLDAGEPISKFGFTSLGLVEHKEAKAVNFQDASRNSLVMEGPGRTRTISDKSKAEESRQMENDLQAVEDHNKQMEAPLYRAFRAVMVSKVKPKIEVTIGISGERVEIDPVPQKGSKLLPFKAKAISHPVDSIASCEMIDTRSSRTGFRIVYCTAAGGNASGDPGILNSPSTSSAHKTTAFKHYYFESDYPTALDIVQKINLILELKSSATRSEYIASREKKMVIKKVFNIVK</sequence>
<evidence type="ECO:0000259" key="4">
    <source>
        <dbReference type="Pfam" id="PF16978"/>
    </source>
</evidence>
<feature type="region of interest" description="Disordered" evidence="2">
    <location>
        <begin position="38"/>
        <end position="59"/>
    </location>
</feature>
<dbReference type="InterPro" id="IPR008828">
    <property type="entry name" value="Sin1/Avo1"/>
</dbReference>
<feature type="domain" description="SIN1-type PH" evidence="5">
    <location>
        <begin position="313"/>
        <end position="439"/>
    </location>
</feature>
<evidence type="ECO:0000313" key="6">
    <source>
        <dbReference type="EMBL" id="CAG9817893.1"/>
    </source>
</evidence>
<keyword evidence="7" id="KW-1185">Reference proteome</keyword>
<evidence type="ECO:0008006" key="8">
    <source>
        <dbReference type="Google" id="ProtNLM"/>
    </source>
</evidence>
<dbReference type="Pfam" id="PF16979">
    <property type="entry name" value="SIN1_PH"/>
    <property type="match status" value="1"/>
</dbReference>
<dbReference type="Pfam" id="PF05422">
    <property type="entry name" value="SIN1"/>
    <property type="match status" value="1"/>
</dbReference>
<comment type="similarity">
    <text evidence="1">Belongs to the SIN1 family.</text>
</comment>
<dbReference type="GO" id="GO:0005546">
    <property type="term" value="F:phosphatidylinositol-4,5-bisphosphate binding"/>
    <property type="evidence" value="ECO:0007669"/>
    <property type="project" value="TreeGrafter"/>
</dbReference>
<feature type="domain" description="Sin1 N-terminal" evidence="3">
    <location>
        <begin position="35"/>
        <end position="120"/>
    </location>
</feature>
<dbReference type="AlphaFoldDB" id="A0A9N9X2E5"/>
<dbReference type="InterPro" id="IPR011993">
    <property type="entry name" value="PH-like_dom_sf"/>
</dbReference>
<dbReference type="Pfam" id="PF16978">
    <property type="entry name" value="CRIM"/>
    <property type="match status" value="1"/>
</dbReference>
<dbReference type="GO" id="GO:0038203">
    <property type="term" value="P:TORC2 signaling"/>
    <property type="evidence" value="ECO:0007669"/>
    <property type="project" value="TreeGrafter"/>
</dbReference>
<dbReference type="Proteomes" id="UP001153737">
    <property type="component" value="Chromosome 16"/>
</dbReference>
<evidence type="ECO:0000259" key="5">
    <source>
        <dbReference type="Pfam" id="PF16979"/>
    </source>
</evidence>
<dbReference type="InterPro" id="IPR031567">
    <property type="entry name" value="CRIM_dom"/>
</dbReference>
<dbReference type="GO" id="GO:0031932">
    <property type="term" value="C:TORC2 complex"/>
    <property type="evidence" value="ECO:0007669"/>
    <property type="project" value="InterPro"/>
</dbReference>
<accession>A0A9N9X2E5</accession>
<dbReference type="EMBL" id="OU896722">
    <property type="protein sequence ID" value="CAG9817893.1"/>
    <property type="molecule type" value="Genomic_DNA"/>
</dbReference>
<dbReference type="GO" id="GO:0005886">
    <property type="term" value="C:plasma membrane"/>
    <property type="evidence" value="ECO:0007669"/>
    <property type="project" value="TreeGrafter"/>
</dbReference>
<evidence type="ECO:0000256" key="1">
    <source>
        <dbReference type="ARBA" id="ARBA00009407"/>
    </source>
</evidence>
<feature type="domain" description="CRIM" evidence="4">
    <location>
        <begin position="130"/>
        <end position="260"/>
    </location>
</feature>
<proteinExistence type="inferred from homology"/>
<organism evidence="6 7">
    <name type="scientific">Phaedon cochleariae</name>
    <name type="common">Mustard beetle</name>
    <dbReference type="NCBI Taxonomy" id="80249"/>
    <lineage>
        <taxon>Eukaryota</taxon>
        <taxon>Metazoa</taxon>
        <taxon>Ecdysozoa</taxon>
        <taxon>Arthropoda</taxon>
        <taxon>Hexapoda</taxon>
        <taxon>Insecta</taxon>
        <taxon>Pterygota</taxon>
        <taxon>Neoptera</taxon>
        <taxon>Endopterygota</taxon>
        <taxon>Coleoptera</taxon>
        <taxon>Polyphaga</taxon>
        <taxon>Cucujiformia</taxon>
        <taxon>Chrysomeloidea</taxon>
        <taxon>Chrysomelidae</taxon>
        <taxon>Chrysomelinae</taxon>
        <taxon>Chrysomelini</taxon>
        <taxon>Phaedon</taxon>
    </lineage>
</organism>
<gene>
    <name evidence="6" type="ORF">PHAECO_LOCUS5266</name>
</gene>
<dbReference type="InterPro" id="IPR032679">
    <property type="entry name" value="Sin1_N"/>
</dbReference>
<evidence type="ECO:0000313" key="7">
    <source>
        <dbReference type="Proteomes" id="UP001153737"/>
    </source>
</evidence>